<proteinExistence type="predicted"/>
<reference evidence="2 3" key="1">
    <citation type="submission" date="2023-12" db="EMBL/GenBank/DDBJ databases">
        <title>Novel species of the genus Arcicella isolated from rivers.</title>
        <authorList>
            <person name="Lu H."/>
        </authorList>
    </citation>
    <scope>NUCLEOTIDE SEQUENCE [LARGE SCALE GENOMIC DNA]</scope>
    <source>
        <strain evidence="2 3">KCTC 23307</strain>
    </source>
</reference>
<keyword evidence="3" id="KW-1185">Reference proteome</keyword>
<accession>A0ABU5QDS8</accession>
<keyword evidence="2" id="KW-0808">Transferase</keyword>
<sequence>MEKSFKTFAFKPNEVVASIGASGGVWEIYFASQVENLTFYLQDIDENLCNQEEIEAGITFYEKFLKRAISGKFFSVIGTEYQTKLPYHTFDKVLILNSFHEFSFPDAMLQDIANILKPQGILFIEEQLASYEGEIHEGCLKALYREPVLIDFVIQFGFTLLKIVDKGNAVKIFSFQKK</sequence>
<dbReference type="Pfam" id="PF08241">
    <property type="entry name" value="Methyltransf_11"/>
    <property type="match status" value="1"/>
</dbReference>
<organism evidence="2 3">
    <name type="scientific">Arcicella rigui</name>
    <dbReference type="NCBI Taxonomy" id="797020"/>
    <lineage>
        <taxon>Bacteria</taxon>
        <taxon>Pseudomonadati</taxon>
        <taxon>Bacteroidota</taxon>
        <taxon>Cytophagia</taxon>
        <taxon>Cytophagales</taxon>
        <taxon>Flectobacillaceae</taxon>
        <taxon>Arcicella</taxon>
    </lineage>
</organism>
<gene>
    <name evidence="2" type="ORF">VB248_17730</name>
</gene>
<evidence type="ECO:0000259" key="1">
    <source>
        <dbReference type="Pfam" id="PF08241"/>
    </source>
</evidence>
<dbReference type="InterPro" id="IPR013216">
    <property type="entry name" value="Methyltransf_11"/>
</dbReference>
<dbReference type="Proteomes" id="UP001302949">
    <property type="component" value="Unassembled WGS sequence"/>
</dbReference>
<protein>
    <submittedName>
        <fullName evidence="2">Methyltransferase domain-containing protein</fullName>
    </submittedName>
</protein>
<evidence type="ECO:0000313" key="3">
    <source>
        <dbReference type="Proteomes" id="UP001302949"/>
    </source>
</evidence>
<keyword evidence="2" id="KW-0489">Methyltransferase</keyword>
<name>A0ABU5QDS8_9BACT</name>
<feature type="domain" description="Methyltransferase type 11" evidence="1">
    <location>
        <begin position="76"/>
        <end position="124"/>
    </location>
</feature>
<dbReference type="Gene3D" id="3.40.50.150">
    <property type="entry name" value="Vaccinia Virus protein VP39"/>
    <property type="match status" value="1"/>
</dbReference>
<evidence type="ECO:0000313" key="2">
    <source>
        <dbReference type="EMBL" id="MEA5140996.1"/>
    </source>
</evidence>
<dbReference type="GO" id="GO:0008168">
    <property type="term" value="F:methyltransferase activity"/>
    <property type="evidence" value="ECO:0007669"/>
    <property type="project" value="UniProtKB-KW"/>
</dbReference>
<dbReference type="GO" id="GO:0032259">
    <property type="term" value="P:methylation"/>
    <property type="evidence" value="ECO:0007669"/>
    <property type="project" value="UniProtKB-KW"/>
</dbReference>
<comment type="caution">
    <text evidence="2">The sequence shown here is derived from an EMBL/GenBank/DDBJ whole genome shotgun (WGS) entry which is preliminary data.</text>
</comment>
<dbReference type="InterPro" id="IPR029063">
    <property type="entry name" value="SAM-dependent_MTases_sf"/>
</dbReference>
<dbReference type="RefSeq" id="WP_323298152.1">
    <property type="nucleotide sequence ID" value="NZ_JAYFUM010000022.1"/>
</dbReference>
<dbReference type="EMBL" id="JAYFUM010000022">
    <property type="protein sequence ID" value="MEA5140996.1"/>
    <property type="molecule type" value="Genomic_DNA"/>
</dbReference>
<dbReference type="SUPFAM" id="SSF53335">
    <property type="entry name" value="S-adenosyl-L-methionine-dependent methyltransferases"/>
    <property type="match status" value="1"/>
</dbReference>